<dbReference type="EMBL" id="CAJOBI010320561">
    <property type="protein sequence ID" value="CAF5184398.1"/>
    <property type="molecule type" value="Genomic_DNA"/>
</dbReference>
<protein>
    <submittedName>
        <fullName evidence="3">Uncharacterized protein</fullName>
    </submittedName>
</protein>
<dbReference type="AlphaFoldDB" id="A0A8S3HIW5"/>
<reference evidence="3" key="1">
    <citation type="submission" date="2021-02" db="EMBL/GenBank/DDBJ databases">
        <authorList>
            <person name="Nowell W R."/>
        </authorList>
    </citation>
    <scope>NUCLEOTIDE SEQUENCE</scope>
</reference>
<evidence type="ECO:0000256" key="1">
    <source>
        <dbReference type="SAM" id="Coils"/>
    </source>
</evidence>
<accession>A0A8S3HIW5</accession>
<keyword evidence="1" id="KW-0175">Coiled coil</keyword>
<evidence type="ECO:0000256" key="2">
    <source>
        <dbReference type="SAM" id="MobiDB-lite"/>
    </source>
</evidence>
<dbReference type="Proteomes" id="UP000676336">
    <property type="component" value="Unassembled WGS sequence"/>
</dbReference>
<name>A0A8S3HIW5_9BILA</name>
<feature type="compositionally biased region" description="Polar residues" evidence="2">
    <location>
        <begin position="148"/>
        <end position="162"/>
    </location>
</feature>
<sequence length="308" mass="35098">SGSPSAPKKVITTTTTTTTTTAAPPIRSPETSSDETSRVVTPAKRLLLNDQTHYYESAKSNASPIPIRSPLESTYTPTNEIRQQIQTFRDNNFQQRRYDSPQSDTISYQIPSTATTTTTTATKTVLQEEPIRVEETWFKPIQRDRSQDSLLQSSTSRSNARTLSAGPRNMEITSLSPQNQVTFGKYTPNEIIAIVRVPELSNGNSMRPSPIASTIRHGISEPELNARVKQQQQQQQQQQEEDQRAKLQYERIYSSNYRPSTIKQDYQQRQSRSRTSTFIEKENKKQNFSNITFLFNLFYAFDINIILS</sequence>
<feature type="region of interest" description="Disordered" evidence="2">
    <location>
        <begin position="144"/>
        <end position="166"/>
    </location>
</feature>
<feature type="non-terminal residue" evidence="3">
    <location>
        <position position="1"/>
    </location>
</feature>
<organism evidence="3 4">
    <name type="scientific">Rotaria magnacalcarata</name>
    <dbReference type="NCBI Taxonomy" id="392030"/>
    <lineage>
        <taxon>Eukaryota</taxon>
        <taxon>Metazoa</taxon>
        <taxon>Spiralia</taxon>
        <taxon>Gnathifera</taxon>
        <taxon>Rotifera</taxon>
        <taxon>Eurotatoria</taxon>
        <taxon>Bdelloidea</taxon>
        <taxon>Philodinida</taxon>
        <taxon>Philodinidae</taxon>
        <taxon>Rotaria</taxon>
    </lineage>
</organism>
<feature type="coiled-coil region" evidence="1">
    <location>
        <begin position="221"/>
        <end position="250"/>
    </location>
</feature>
<proteinExistence type="predicted"/>
<evidence type="ECO:0000313" key="4">
    <source>
        <dbReference type="Proteomes" id="UP000676336"/>
    </source>
</evidence>
<evidence type="ECO:0000313" key="3">
    <source>
        <dbReference type="EMBL" id="CAF5184398.1"/>
    </source>
</evidence>
<comment type="caution">
    <text evidence="3">The sequence shown here is derived from an EMBL/GenBank/DDBJ whole genome shotgun (WGS) entry which is preliminary data.</text>
</comment>
<feature type="region of interest" description="Disordered" evidence="2">
    <location>
        <begin position="1"/>
        <end position="41"/>
    </location>
</feature>
<gene>
    <name evidence="3" type="ORF">SMN809_LOCUS69983</name>
</gene>
<feature type="compositionally biased region" description="Low complexity" evidence="2">
    <location>
        <begin position="12"/>
        <end position="21"/>
    </location>
</feature>